<reference evidence="1 2" key="1">
    <citation type="submission" date="2014-02" db="EMBL/GenBank/DDBJ databases">
        <authorList>
            <person name="Genoscope - CEA"/>
        </authorList>
    </citation>
    <scope>NUCLEOTIDE SEQUENCE [LARGE SCALE GENOMIC DNA]</scope>
    <source>
        <strain evidence="1 2">PCC 8005</strain>
    </source>
</reference>
<organism evidence="1 2">
    <name type="scientific">Limnospira indica PCC 8005</name>
    <dbReference type="NCBI Taxonomy" id="376219"/>
    <lineage>
        <taxon>Bacteria</taxon>
        <taxon>Bacillati</taxon>
        <taxon>Cyanobacteriota</taxon>
        <taxon>Cyanophyceae</taxon>
        <taxon>Oscillatoriophycideae</taxon>
        <taxon>Oscillatoriales</taxon>
        <taxon>Sirenicapillariaceae</taxon>
        <taxon>Limnospira</taxon>
    </lineage>
</organism>
<evidence type="ECO:0000313" key="1">
    <source>
        <dbReference type="EMBL" id="CDM94314.1"/>
    </source>
</evidence>
<accession>A0A9P1KEB2</accession>
<dbReference type="AlphaFoldDB" id="A0A9P1KEB2"/>
<protein>
    <submittedName>
        <fullName evidence="1">Uncharacterized protein</fullName>
    </submittedName>
</protein>
<dbReference type="Proteomes" id="UP000032946">
    <property type="component" value="Chromosome"/>
</dbReference>
<sequence>MLFSCTHHGVFGASTLLEEVEIWLCDISTPLIDLGQIIASNSC</sequence>
<keyword evidence="2" id="KW-1185">Reference proteome</keyword>
<dbReference type="EMBL" id="FO818640">
    <property type="protein sequence ID" value="CDM94314.1"/>
    <property type="molecule type" value="Genomic_DNA"/>
</dbReference>
<name>A0A9P1KEB2_9CYAN</name>
<gene>
    <name evidence="1" type="ORF">ARTHRO_11988</name>
</gene>
<evidence type="ECO:0000313" key="2">
    <source>
        <dbReference type="Proteomes" id="UP000032946"/>
    </source>
</evidence>
<proteinExistence type="predicted"/>